<proteinExistence type="predicted"/>
<comment type="caution">
    <text evidence="3">The sequence shown here is derived from an EMBL/GenBank/DDBJ whole genome shotgun (WGS) entry which is preliminary data.</text>
</comment>
<accession>A0A8S2QS38</accession>
<organism evidence="3 4">
    <name type="scientific">Didymodactylos carnosus</name>
    <dbReference type="NCBI Taxonomy" id="1234261"/>
    <lineage>
        <taxon>Eukaryota</taxon>
        <taxon>Metazoa</taxon>
        <taxon>Spiralia</taxon>
        <taxon>Gnathifera</taxon>
        <taxon>Rotifera</taxon>
        <taxon>Eurotatoria</taxon>
        <taxon>Bdelloidea</taxon>
        <taxon>Philodinida</taxon>
        <taxon>Philodinidae</taxon>
        <taxon>Didymodactylos</taxon>
    </lineage>
</organism>
<feature type="compositionally biased region" description="Polar residues" evidence="1">
    <location>
        <begin position="233"/>
        <end position="245"/>
    </location>
</feature>
<feature type="compositionally biased region" description="Basic and acidic residues" evidence="1">
    <location>
        <begin position="318"/>
        <end position="331"/>
    </location>
</feature>
<feature type="compositionally biased region" description="Low complexity" evidence="1">
    <location>
        <begin position="252"/>
        <end position="263"/>
    </location>
</feature>
<dbReference type="Proteomes" id="UP000677228">
    <property type="component" value="Unassembled WGS sequence"/>
</dbReference>
<evidence type="ECO:0000256" key="1">
    <source>
        <dbReference type="SAM" id="MobiDB-lite"/>
    </source>
</evidence>
<dbReference type="Proteomes" id="UP000682733">
    <property type="component" value="Unassembled WGS sequence"/>
</dbReference>
<sequence>MYLHLHVIFIIYPISQNFIYAHNFFQAQLSPSTLTSVPYLDSEVAVYQHNKNGSRLVVPSLVVPCLNQTRVFYNPLHEKYLLNLSLILYTTELLTTILQYLSNTLNRCSPPQEICEIKTVSTERLRVAWQRQNKYTPKYNLDTSWRSNTPRLNKIELHIEFYWNSDNIRPDRIVHLLNDELKQLQNKTSLTDQDQSSTQQRQDQKHIGQNRSYDSYDNSENVSGKTDRFSDRAGSNSTGQKIVDQNSKDKSQANASGQSQSSSYHRDRSSGHGGSVSGSGFGVSASVSYQQSNAEVDAGSNSRSNYGSNEWRNALSKYSDRSHDSSHEWKDIQATGDDLSSHNNNAWRRAAIQDRHTAYDASRAQNDAQSF</sequence>
<dbReference type="AlphaFoldDB" id="A0A8S2QS38"/>
<feature type="region of interest" description="Disordered" evidence="1">
    <location>
        <begin position="317"/>
        <end position="343"/>
    </location>
</feature>
<evidence type="ECO:0000313" key="3">
    <source>
        <dbReference type="EMBL" id="CAF4122141.1"/>
    </source>
</evidence>
<name>A0A8S2QS38_9BILA</name>
<dbReference type="EMBL" id="CAJOBA010041868">
    <property type="protein sequence ID" value="CAF4122141.1"/>
    <property type="molecule type" value="Genomic_DNA"/>
</dbReference>
<dbReference type="EMBL" id="CAJNOK010020277">
    <property type="protein sequence ID" value="CAF1313624.1"/>
    <property type="molecule type" value="Genomic_DNA"/>
</dbReference>
<feature type="compositionally biased region" description="Low complexity" evidence="1">
    <location>
        <begin position="188"/>
        <end position="201"/>
    </location>
</feature>
<protein>
    <submittedName>
        <fullName evidence="3">Uncharacterized protein</fullName>
    </submittedName>
</protein>
<evidence type="ECO:0000313" key="4">
    <source>
        <dbReference type="Proteomes" id="UP000682733"/>
    </source>
</evidence>
<gene>
    <name evidence="2" type="ORF">OVA965_LOCUS29101</name>
    <name evidence="3" type="ORF">TMI583_LOCUS29865</name>
</gene>
<feature type="compositionally biased region" description="Polar residues" evidence="1">
    <location>
        <begin position="207"/>
        <end position="224"/>
    </location>
</feature>
<reference evidence="3" key="1">
    <citation type="submission" date="2021-02" db="EMBL/GenBank/DDBJ databases">
        <authorList>
            <person name="Nowell W R."/>
        </authorList>
    </citation>
    <scope>NUCLEOTIDE SEQUENCE</scope>
</reference>
<feature type="region of interest" description="Disordered" evidence="1">
    <location>
        <begin position="188"/>
        <end position="279"/>
    </location>
</feature>
<evidence type="ECO:0000313" key="2">
    <source>
        <dbReference type="EMBL" id="CAF1313624.1"/>
    </source>
</evidence>